<feature type="transmembrane region" description="Helical" evidence="6">
    <location>
        <begin position="319"/>
        <end position="345"/>
    </location>
</feature>
<comment type="subcellular location">
    <subcellularLocation>
        <location evidence="1">Membrane</location>
        <topology evidence="1">Multi-pass membrane protein</topology>
    </subcellularLocation>
</comment>
<comment type="similarity">
    <text evidence="2">Belongs to the patched family.</text>
</comment>
<dbReference type="PROSITE" id="PS50156">
    <property type="entry name" value="SSD"/>
    <property type="match status" value="1"/>
</dbReference>
<keyword evidence="3 6" id="KW-0812">Transmembrane</keyword>
<feature type="transmembrane region" description="Helical" evidence="6">
    <location>
        <begin position="734"/>
        <end position="754"/>
    </location>
</feature>
<sequence>MGEKGEKANCLSRASQAIVTSLEKVFYRYGRSISTHPFIYITVCVIVTAVCCLGFANFYSEARPDKLWIPQDSDYVKTIDWQRENFPSDTRAQLALFQADNVLTADNIRRMFQIRQNISNLVVIENEQEYRQEDLCFKVRVPPTFIDEVCLENGILDIWGFDEDQIASLSDEDVIEALNTTSTSPTYKFPVNFANFLGELEKDENGKIVGAKATIYTWIMKINRTIIDAGYINTDDGLAEEVDAELFAWEGEFDTFMNGIQSQYEGLTIYYQSARSFGEIAGETILGDVFFLVVGNLILFVYVCIMLGRFNWVETRPILSLLGLLSIFMAIGLSFGLCSAFGVPFGPVHSVLPLLMLGLGVDDMFIIVQCFKNLNVKERKYKLNERMGCALRHAGVAITVTSMTDFCAFAIGASTVLPALQSFCIYCAVGIIALYMLQATFFVACFSLDQKRLEGDRNGILCCIKHKNHAPNKCSQMDFCELFFQKFYSKFILKKPVKVCILLFTAGLLAVNIWGVTTLKQKFDPLWFIPESSYVFQFFEETKKYFPNDGEAGQVYMGNLSYHKELPNIYELTTAMKNNTYISSVDSWYDSLCEYSIIDKGENITGEPLDETDFSAIMAEFLFSTKGGRFISNFQFDGDFLPPFNSIPNITASKFDYRHIILEDKQSQQNAMDQTKEMVDNADFSGFAAAISAEYANWETDKIISYELYRNLGLSMLAVLLITLLLLANVLASFYVVVCVVMTLVDVMALMAFWGLTIDTVSCINLVVSVGLCVDYSAHIALHFMQVSGTRDERVARTITEMGTPVVNGAFSTFLAFVLLATSESHVFESFFKIFFGVFIYGVYHGLVFLPVVLSLIGPAPYHKVDHLHSQDSPDSHQMPIYITNTETSSEKPVQIAGRKFTQVH</sequence>
<proteinExistence type="inferred from homology"/>
<dbReference type="InterPro" id="IPR000731">
    <property type="entry name" value="SSD"/>
</dbReference>
<feature type="transmembrane region" description="Helical" evidence="6">
    <location>
        <begin position="38"/>
        <end position="59"/>
    </location>
</feature>
<dbReference type="SUPFAM" id="SSF82866">
    <property type="entry name" value="Multidrug efflux transporter AcrB transmembrane domain"/>
    <property type="match status" value="2"/>
</dbReference>
<evidence type="ECO:0000256" key="3">
    <source>
        <dbReference type="ARBA" id="ARBA00022692"/>
    </source>
</evidence>
<dbReference type="Gene3D" id="1.20.1640.10">
    <property type="entry name" value="Multidrug efflux transporter AcrB transmembrane domain"/>
    <property type="match status" value="2"/>
</dbReference>
<gene>
    <name evidence="8" type="ORF">MNOR_LOCUS17400</name>
</gene>
<dbReference type="InterPro" id="IPR004869">
    <property type="entry name" value="MMPL_dom"/>
</dbReference>
<evidence type="ECO:0000256" key="2">
    <source>
        <dbReference type="ARBA" id="ARBA00005585"/>
    </source>
</evidence>
<dbReference type="PANTHER" id="PTHR10796:SF130">
    <property type="entry name" value="PATCHED DOMAIN-CONTAINING PROTEIN 3-LIKE PROTEIN"/>
    <property type="match status" value="1"/>
</dbReference>
<dbReference type="GO" id="GO:0016020">
    <property type="term" value="C:membrane"/>
    <property type="evidence" value="ECO:0007669"/>
    <property type="project" value="UniProtKB-SubCell"/>
</dbReference>
<keyword evidence="4 6" id="KW-1133">Transmembrane helix</keyword>
<feature type="transmembrane region" description="Helical" evidence="6">
    <location>
        <begin position="351"/>
        <end position="371"/>
    </location>
</feature>
<evidence type="ECO:0000256" key="1">
    <source>
        <dbReference type="ARBA" id="ARBA00004141"/>
    </source>
</evidence>
<accession>A0AAV2QZ07</accession>
<feature type="transmembrane region" description="Helical" evidence="6">
    <location>
        <begin position="496"/>
        <end position="516"/>
    </location>
</feature>
<evidence type="ECO:0000256" key="4">
    <source>
        <dbReference type="ARBA" id="ARBA00022989"/>
    </source>
</evidence>
<feature type="transmembrane region" description="Helical" evidence="6">
    <location>
        <begin position="391"/>
        <end position="411"/>
    </location>
</feature>
<dbReference type="Proteomes" id="UP001497623">
    <property type="component" value="Unassembled WGS sequence"/>
</dbReference>
<dbReference type="Pfam" id="PF03176">
    <property type="entry name" value="MMPL"/>
    <property type="match status" value="1"/>
</dbReference>
<evidence type="ECO:0000259" key="7">
    <source>
        <dbReference type="PROSITE" id="PS50156"/>
    </source>
</evidence>
<dbReference type="AlphaFoldDB" id="A0AAV2QZ07"/>
<name>A0AAV2QZ07_MEGNR</name>
<feature type="transmembrane region" description="Helical" evidence="6">
    <location>
        <begin position="834"/>
        <end position="857"/>
    </location>
</feature>
<evidence type="ECO:0000313" key="8">
    <source>
        <dbReference type="EMBL" id="CAL4102804.1"/>
    </source>
</evidence>
<dbReference type="Pfam" id="PF12349">
    <property type="entry name" value="Sterol-sensing"/>
    <property type="match status" value="1"/>
</dbReference>
<feature type="transmembrane region" description="Helical" evidence="6">
    <location>
        <begin position="806"/>
        <end position="822"/>
    </location>
</feature>
<dbReference type="InterPro" id="IPR053958">
    <property type="entry name" value="HMGCR/SNAP/NPC1-like_SSD"/>
</dbReference>
<reference evidence="8 9" key="1">
    <citation type="submission" date="2024-05" db="EMBL/GenBank/DDBJ databases">
        <authorList>
            <person name="Wallberg A."/>
        </authorList>
    </citation>
    <scope>NUCLEOTIDE SEQUENCE [LARGE SCALE GENOMIC DNA]</scope>
</reference>
<feature type="transmembrane region" description="Helical" evidence="6">
    <location>
        <begin position="708"/>
        <end position="727"/>
    </location>
</feature>
<evidence type="ECO:0000256" key="5">
    <source>
        <dbReference type="ARBA" id="ARBA00023136"/>
    </source>
</evidence>
<dbReference type="InterPro" id="IPR051697">
    <property type="entry name" value="Patched_domain-protein"/>
</dbReference>
<keyword evidence="5 6" id="KW-0472">Membrane</keyword>
<evidence type="ECO:0000313" key="9">
    <source>
        <dbReference type="Proteomes" id="UP001497623"/>
    </source>
</evidence>
<feature type="transmembrane region" description="Helical" evidence="6">
    <location>
        <begin position="423"/>
        <end position="448"/>
    </location>
</feature>
<dbReference type="EMBL" id="CAXKWB010011946">
    <property type="protein sequence ID" value="CAL4102804.1"/>
    <property type="molecule type" value="Genomic_DNA"/>
</dbReference>
<feature type="transmembrane region" description="Helical" evidence="6">
    <location>
        <begin position="766"/>
        <end position="785"/>
    </location>
</feature>
<protein>
    <recommendedName>
        <fullName evidence="7">SSD domain-containing protein</fullName>
    </recommendedName>
</protein>
<evidence type="ECO:0000256" key="6">
    <source>
        <dbReference type="SAM" id="Phobius"/>
    </source>
</evidence>
<keyword evidence="9" id="KW-1185">Reference proteome</keyword>
<feature type="domain" description="SSD" evidence="7">
    <location>
        <begin position="288"/>
        <end position="448"/>
    </location>
</feature>
<organism evidence="8 9">
    <name type="scientific">Meganyctiphanes norvegica</name>
    <name type="common">Northern krill</name>
    <name type="synonym">Thysanopoda norvegica</name>
    <dbReference type="NCBI Taxonomy" id="48144"/>
    <lineage>
        <taxon>Eukaryota</taxon>
        <taxon>Metazoa</taxon>
        <taxon>Ecdysozoa</taxon>
        <taxon>Arthropoda</taxon>
        <taxon>Crustacea</taxon>
        <taxon>Multicrustacea</taxon>
        <taxon>Malacostraca</taxon>
        <taxon>Eumalacostraca</taxon>
        <taxon>Eucarida</taxon>
        <taxon>Euphausiacea</taxon>
        <taxon>Euphausiidae</taxon>
        <taxon>Meganyctiphanes</taxon>
    </lineage>
</organism>
<comment type="caution">
    <text evidence="8">The sequence shown here is derived from an EMBL/GenBank/DDBJ whole genome shotgun (WGS) entry which is preliminary data.</text>
</comment>
<feature type="transmembrane region" description="Helical" evidence="6">
    <location>
        <begin position="289"/>
        <end position="307"/>
    </location>
</feature>
<dbReference type="PANTHER" id="PTHR10796">
    <property type="entry name" value="PATCHED-RELATED"/>
    <property type="match status" value="1"/>
</dbReference>